<dbReference type="EMBL" id="LBMM01005805">
    <property type="protein sequence ID" value="KMQ91197.1"/>
    <property type="molecule type" value="Genomic_DNA"/>
</dbReference>
<dbReference type="OrthoDB" id="6275838at2759"/>
<comment type="caution">
    <text evidence="3">The sequence shown here is derived from an EMBL/GenBank/DDBJ whole genome shotgun (WGS) entry which is preliminary data.</text>
</comment>
<organism evidence="3 4">
    <name type="scientific">Lasius niger</name>
    <name type="common">Black garden ant</name>
    <dbReference type="NCBI Taxonomy" id="67767"/>
    <lineage>
        <taxon>Eukaryota</taxon>
        <taxon>Metazoa</taxon>
        <taxon>Ecdysozoa</taxon>
        <taxon>Arthropoda</taxon>
        <taxon>Hexapoda</taxon>
        <taxon>Insecta</taxon>
        <taxon>Pterygota</taxon>
        <taxon>Neoptera</taxon>
        <taxon>Endopterygota</taxon>
        <taxon>Hymenoptera</taxon>
        <taxon>Apocrita</taxon>
        <taxon>Aculeata</taxon>
        <taxon>Formicoidea</taxon>
        <taxon>Formicidae</taxon>
        <taxon>Formicinae</taxon>
        <taxon>Lasius</taxon>
        <taxon>Lasius</taxon>
    </lineage>
</organism>
<dbReference type="Proteomes" id="UP000036403">
    <property type="component" value="Unassembled WGS sequence"/>
</dbReference>
<dbReference type="PROSITE" id="PS50025">
    <property type="entry name" value="LAM_G_DOMAIN"/>
    <property type="match status" value="1"/>
</dbReference>
<comment type="caution">
    <text evidence="1">Lacks conserved residue(s) required for the propagation of feature annotation.</text>
</comment>
<name>A0A0J7KLN7_LASNI</name>
<feature type="non-terminal residue" evidence="3">
    <location>
        <position position="97"/>
    </location>
</feature>
<proteinExistence type="predicted"/>
<dbReference type="PaxDb" id="67767-A0A0J7KLN7"/>
<evidence type="ECO:0000313" key="4">
    <source>
        <dbReference type="Proteomes" id="UP000036403"/>
    </source>
</evidence>
<evidence type="ECO:0000259" key="2">
    <source>
        <dbReference type="PROSITE" id="PS50025"/>
    </source>
</evidence>
<reference evidence="3 4" key="1">
    <citation type="submission" date="2015-04" db="EMBL/GenBank/DDBJ databases">
        <title>Lasius niger genome sequencing.</title>
        <authorList>
            <person name="Konorov E.A."/>
            <person name="Nikitin M.A."/>
            <person name="Kirill M.V."/>
            <person name="Chang P."/>
        </authorList>
    </citation>
    <scope>NUCLEOTIDE SEQUENCE [LARGE SCALE GENOMIC DNA]</scope>
    <source>
        <tissue evidence="3">Whole</tissue>
    </source>
</reference>
<dbReference type="SUPFAM" id="SSF49899">
    <property type="entry name" value="Concanavalin A-like lectins/glucanases"/>
    <property type="match status" value="1"/>
</dbReference>
<gene>
    <name evidence="3" type="ORF">RF55_8968</name>
</gene>
<feature type="domain" description="Laminin G" evidence="2">
    <location>
        <begin position="1"/>
        <end position="97"/>
    </location>
</feature>
<evidence type="ECO:0000256" key="1">
    <source>
        <dbReference type="PROSITE-ProRule" id="PRU00122"/>
    </source>
</evidence>
<protein>
    <submittedName>
        <fullName evidence="3">Neurexin-3b-alpha-like protein</fullName>
    </submittedName>
</protein>
<dbReference type="Pfam" id="PF02210">
    <property type="entry name" value="Laminin_G_2"/>
    <property type="match status" value="1"/>
</dbReference>
<dbReference type="InterPro" id="IPR001791">
    <property type="entry name" value="Laminin_G"/>
</dbReference>
<sequence>MTALMPEESRTQAEEVIIRFKTTRPRGLLLATSLENSADRLQIYLDEGKAQMLIHIGDREKLLVAGQGLNDDMWHTLRFSRRSNSLKFQVDDDAAKR</sequence>
<dbReference type="CDD" id="cd00110">
    <property type="entry name" value="LamG"/>
    <property type="match status" value="1"/>
</dbReference>
<evidence type="ECO:0000313" key="3">
    <source>
        <dbReference type="EMBL" id="KMQ91197.1"/>
    </source>
</evidence>
<keyword evidence="4" id="KW-1185">Reference proteome</keyword>
<dbReference type="STRING" id="67767.A0A0J7KLN7"/>
<dbReference type="InterPro" id="IPR013320">
    <property type="entry name" value="ConA-like_dom_sf"/>
</dbReference>
<dbReference type="AlphaFoldDB" id="A0A0J7KLN7"/>
<dbReference type="Gene3D" id="2.60.120.200">
    <property type="match status" value="1"/>
</dbReference>
<accession>A0A0J7KLN7</accession>